<dbReference type="SUPFAM" id="SSF48403">
    <property type="entry name" value="Ankyrin repeat"/>
    <property type="match status" value="3"/>
</dbReference>
<evidence type="ECO:0000256" key="3">
    <source>
        <dbReference type="PROSITE-ProRule" id="PRU00023"/>
    </source>
</evidence>
<feature type="region of interest" description="Disordered" evidence="4">
    <location>
        <begin position="951"/>
        <end position="970"/>
    </location>
</feature>
<dbReference type="SMART" id="SM00248">
    <property type="entry name" value="ANK"/>
    <property type="match status" value="14"/>
</dbReference>
<dbReference type="Pfam" id="PF00023">
    <property type="entry name" value="Ank"/>
    <property type="match status" value="1"/>
</dbReference>
<feature type="region of interest" description="Disordered" evidence="4">
    <location>
        <begin position="1"/>
        <end position="38"/>
    </location>
</feature>
<evidence type="ECO:0000256" key="2">
    <source>
        <dbReference type="ARBA" id="ARBA00023043"/>
    </source>
</evidence>
<feature type="compositionally biased region" description="Low complexity" evidence="4">
    <location>
        <begin position="1201"/>
        <end position="1217"/>
    </location>
</feature>
<evidence type="ECO:0000313" key="5">
    <source>
        <dbReference type="EMBL" id="KAG2447631.1"/>
    </source>
</evidence>
<dbReference type="Gene3D" id="1.25.40.20">
    <property type="entry name" value="Ankyrin repeat-containing domain"/>
    <property type="match status" value="6"/>
</dbReference>
<feature type="compositionally biased region" description="Acidic residues" evidence="4">
    <location>
        <begin position="1218"/>
        <end position="1227"/>
    </location>
</feature>
<dbReference type="PROSITE" id="PS50297">
    <property type="entry name" value="ANK_REP_REGION"/>
    <property type="match status" value="4"/>
</dbReference>
<dbReference type="EMBL" id="JAEHOD010000021">
    <property type="protein sequence ID" value="KAG2447631.1"/>
    <property type="molecule type" value="Genomic_DNA"/>
</dbReference>
<keyword evidence="2 3" id="KW-0040">ANK repeat</keyword>
<dbReference type="InterPro" id="IPR002110">
    <property type="entry name" value="Ankyrin_rpt"/>
</dbReference>
<dbReference type="Pfam" id="PF12796">
    <property type="entry name" value="Ank_2"/>
    <property type="match status" value="3"/>
</dbReference>
<name>A0A835WI84_9CHLO</name>
<dbReference type="PRINTS" id="PR01415">
    <property type="entry name" value="ANKYRIN"/>
</dbReference>
<feature type="repeat" description="ANK" evidence="3">
    <location>
        <begin position="71"/>
        <end position="103"/>
    </location>
</feature>
<dbReference type="OrthoDB" id="549361at2759"/>
<protein>
    <submittedName>
        <fullName evidence="5">Uncharacterized protein</fullName>
    </submittedName>
</protein>
<proteinExistence type="predicted"/>
<organism evidence="5 6">
    <name type="scientific">Chlamydomonas schloesseri</name>
    <dbReference type="NCBI Taxonomy" id="2026947"/>
    <lineage>
        <taxon>Eukaryota</taxon>
        <taxon>Viridiplantae</taxon>
        <taxon>Chlorophyta</taxon>
        <taxon>core chlorophytes</taxon>
        <taxon>Chlorophyceae</taxon>
        <taxon>CS clade</taxon>
        <taxon>Chlamydomonadales</taxon>
        <taxon>Chlamydomonadaceae</taxon>
        <taxon>Chlamydomonas</taxon>
    </lineage>
</organism>
<evidence type="ECO:0000256" key="1">
    <source>
        <dbReference type="ARBA" id="ARBA00022737"/>
    </source>
</evidence>
<dbReference type="PROSITE" id="PS50088">
    <property type="entry name" value="ANK_REPEAT"/>
    <property type="match status" value="4"/>
</dbReference>
<feature type="repeat" description="ANK" evidence="3">
    <location>
        <begin position="326"/>
        <end position="352"/>
    </location>
</feature>
<comment type="caution">
    <text evidence="5">The sequence shown here is derived from an EMBL/GenBank/DDBJ whole genome shotgun (WGS) entry which is preliminary data.</text>
</comment>
<feature type="compositionally biased region" description="Basic and acidic residues" evidence="4">
    <location>
        <begin position="16"/>
        <end position="38"/>
    </location>
</feature>
<gene>
    <name evidence="5" type="ORF">HYH02_007549</name>
</gene>
<feature type="repeat" description="ANK" evidence="3">
    <location>
        <begin position="104"/>
        <end position="136"/>
    </location>
</feature>
<reference evidence="5" key="1">
    <citation type="journal article" date="2020" name="bioRxiv">
        <title>Comparative genomics of Chlamydomonas.</title>
        <authorList>
            <person name="Craig R.J."/>
            <person name="Hasan A.R."/>
            <person name="Ness R.W."/>
            <person name="Keightley P.D."/>
        </authorList>
    </citation>
    <scope>NUCLEOTIDE SEQUENCE</scope>
    <source>
        <strain evidence="5">CCAP 11/173</strain>
    </source>
</reference>
<evidence type="ECO:0000256" key="4">
    <source>
        <dbReference type="SAM" id="MobiDB-lite"/>
    </source>
</evidence>
<evidence type="ECO:0000313" key="6">
    <source>
        <dbReference type="Proteomes" id="UP000613740"/>
    </source>
</evidence>
<dbReference type="PANTHER" id="PTHR24198:SF165">
    <property type="entry name" value="ANKYRIN REPEAT-CONTAINING PROTEIN-RELATED"/>
    <property type="match status" value="1"/>
</dbReference>
<feature type="region of interest" description="Disordered" evidence="4">
    <location>
        <begin position="1197"/>
        <end position="1238"/>
    </location>
</feature>
<feature type="region of interest" description="Disordered" evidence="4">
    <location>
        <begin position="905"/>
        <end position="933"/>
    </location>
</feature>
<sequence length="2088" mass="216416">MGGACCKAAPEFNPDGSEKDPQSEEQRDQDSADLRRWAKDGDAIELERLLKRMPRKQIQSGAKKAENPEEEGHTALHFAAARGSLPCVELLVLYGSAVNARGAGGATPLHAALEAGKRQVAHFLLEHGADINAPDKSGASPFLAVLVSGRKRLSIWLLQRCGAVISHAATDRAGLTAAAVAARNGWWDFLEKLAAAAGDDAPIALNTRSADGDTPLGWVLKYGTAGLISGDVLTGVVKKLLDAGASPMVPAFKEQIPPLCLAAATGALPVLEALRSKGGELDPAVCVDGLRRNALHYAAAKGHVEMATLLMAEGGPGMAAHVTDAAGNTPLHLAALRGHADVSRVLLEKAEDKSAAILTTNHEGVSVYHLMLQAGPEDRSQRGVLWILEHISADAARGGIKIKEVVVETPLLMAVASHQDKVVAALLTAGHDPNQAADTGGDSPLSRCLASATADTAAADAAIFKLLVDKGANMESASAACHPLLAICQNPLSRFSEQVVELLAAKAGGAAALDWSAHVDGLGRGPLHLAALHDNAFMTKYLIETAKIEVDAVSGEGLTPLMYAAWGCAPNSMKVLLNRRANPRALSRPKGADAAAAAATAAAGGSVLSYCLQLDRPESLACAAMLLVMGARPEDCRDGLGEGFIHRAVRYGSAEFIRLWVRYGGNVCLLATTADAADDLPEKLAAAAGAVGSRRGGPAEDYMDLAPEALEAEEEADDGTWDLGSGRMDGAAAAAAAAAGGGGDIEFEKAAAQAEGDGGAARGGATIKAHRTSGAGGGALAASGFADATVKRPSTNGHGYGAEAAVGAVEQGVESFSLPGGAGSDGASRAVAEAVEAEINRYPSFLRAPSRVEVRRWARRGAAWFDDALPSLADGGCAGVDGGMMTGAGAGAAVGVLDACLLPESLPLPPGEEEEEAEEAAAAAEEAPELHPAMDADAIWRRMLLGRMKDRRQPPQSQPAGGGGAAGAAKRPLAAIHTERLASALPTASPAAGGTPTAASAAASAAAPSGGSFLDRITRRRSGSFNGAVPASTGAAAAAGGGGAASIIQRFSSGAGSAAGSPAVTPRASASAAGAATGRRVSLSGSSAVASAARVSGDGGAAGSPGSAAAALTAAEGEWMAELERSAESVFAALARGTATADAAFAVGGSGSRAVRGVRASRDGSAAAISAGAAGSPTASAGDGAAAAMDAAAKRARRVRGPGAVAEGREGGNSSDSDTSDDSENEGGGEGGGATGEGKLESALEDLKDAGMGLASKLLDKRVAITDPYYKKGSKYKGLPKYMDENLVKLDAVPLAELLALADGLAERLARYPAPTEEAAPASPADLRERNIKWYNLSLSPQEYPMKLGQWKAALKKAKAAAAAARLRAAKGPGGKVTVRSRKAWFGLPAMPSRPELRETSALVYAVRLARPACVASLLEAGGLAHLNLPDGWGLTPTAYASYLLARDKHNTALQHIYDMLLARLPQVNYTHLDSTDGNAGHSMMCPINLAVISGDKARLAHLVLRCAGAINNSWTLLGDIPTYLSGLWEKAVAKCDSRCPAICLAVLSKRMDMVKLCLDLGANPNVYGESRDLKLKAKLAKEWAEEQERARKLKEEYRGVMSKASLGLMQKLARLKRAISRIEIPGLTKPHPFVTPLHLAARTGQAELVFLLLRRGALSNGGGSVPYARYTPLQEALLYARSNFSATNTGSRRKNWKEVRPALEDLPGMSAEAAKKDADQKANAMMRALVDPTMMALKAVALAAKYAVNFLMEMRRRPIAHHDPAIWAAHVLLTHRAPYELADTQTGIVLRDVMDNGKWKWLRRPQAKKFKVKDDVWTAWSREDIEALKSDPDIGYPAIRSTPEPKEYRQLKQQFLARCDEAYFGSGGKALHKRWQKCAQRLLDIQQKYVYDELMPAIMKLASQAVTEHVHGSGALLEGSGAGRRAALEAAAEALAGGVALDEGGVMDARPLKGFMLPATLGPAAAGAGVAVAAEAQAEAAAELREAAAKAAEHESWGRVMVWGPAGLFLGYPGEGELPGLPSGEEELSALGKDLADVDTDELKESLSNLADNFEAASDWLLAKMQDASEGLSNLLEIIGIDFLDML</sequence>
<dbReference type="PANTHER" id="PTHR24198">
    <property type="entry name" value="ANKYRIN REPEAT AND PROTEIN KINASE DOMAIN-CONTAINING PROTEIN"/>
    <property type="match status" value="1"/>
</dbReference>
<keyword evidence="1" id="KW-0677">Repeat</keyword>
<accession>A0A835WI84</accession>
<feature type="repeat" description="ANK" evidence="3">
    <location>
        <begin position="1636"/>
        <end position="1658"/>
    </location>
</feature>
<keyword evidence="6" id="KW-1185">Reference proteome</keyword>
<dbReference type="InterPro" id="IPR036770">
    <property type="entry name" value="Ankyrin_rpt-contain_sf"/>
</dbReference>
<dbReference type="Proteomes" id="UP000613740">
    <property type="component" value="Unassembled WGS sequence"/>
</dbReference>